<proteinExistence type="predicted"/>
<name>A0ABR2UFY4_9PEZI</name>
<gene>
    <name evidence="1" type="ORF">SUNI508_11932</name>
</gene>
<protein>
    <submittedName>
        <fullName evidence="1">Uncharacterized protein</fullName>
    </submittedName>
</protein>
<dbReference type="Proteomes" id="UP001408356">
    <property type="component" value="Unassembled WGS sequence"/>
</dbReference>
<evidence type="ECO:0000313" key="1">
    <source>
        <dbReference type="EMBL" id="KAK9413509.1"/>
    </source>
</evidence>
<accession>A0ABR2UFY4</accession>
<sequence length="157" mass="17245">MSGVHEQCSTPPVSFLPLPRPSYGLREVKLVEIPCSDRRRIPPVIVQIIAMLLPLAMPLPLQSATPRLLMAHGLLVNGQRAQPPRGVGVDIVQRGAGVRVCGPRLELKFVFSVRISLRRAKRHDHRFDNVQIASMRKGRCICPLPPSKLLATVGAAN</sequence>
<keyword evidence="2" id="KW-1185">Reference proteome</keyword>
<dbReference type="EMBL" id="JARVKF010000439">
    <property type="protein sequence ID" value="KAK9413509.1"/>
    <property type="molecule type" value="Genomic_DNA"/>
</dbReference>
<evidence type="ECO:0000313" key="2">
    <source>
        <dbReference type="Proteomes" id="UP001408356"/>
    </source>
</evidence>
<comment type="caution">
    <text evidence="1">The sequence shown here is derived from an EMBL/GenBank/DDBJ whole genome shotgun (WGS) entry which is preliminary data.</text>
</comment>
<reference evidence="1 2" key="1">
    <citation type="journal article" date="2024" name="J. Plant Pathol.">
        <title>Sequence and assembly of the genome of Seiridium unicorne, isolate CBS 538.82, causal agent of cypress canker disease.</title>
        <authorList>
            <person name="Scali E."/>
            <person name="Rocca G.D."/>
            <person name="Danti R."/>
            <person name="Garbelotto M."/>
            <person name="Barberini S."/>
            <person name="Baroncelli R."/>
            <person name="Emiliani G."/>
        </authorList>
    </citation>
    <scope>NUCLEOTIDE SEQUENCE [LARGE SCALE GENOMIC DNA]</scope>
    <source>
        <strain evidence="1 2">BM-138-508</strain>
    </source>
</reference>
<organism evidence="1 2">
    <name type="scientific">Seiridium unicorne</name>
    <dbReference type="NCBI Taxonomy" id="138068"/>
    <lineage>
        <taxon>Eukaryota</taxon>
        <taxon>Fungi</taxon>
        <taxon>Dikarya</taxon>
        <taxon>Ascomycota</taxon>
        <taxon>Pezizomycotina</taxon>
        <taxon>Sordariomycetes</taxon>
        <taxon>Xylariomycetidae</taxon>
        <taxon>Amphisphaeriales</taxon>
        <taxon>Sporocadaceae</taxon>
        <taxon>Seiridium</taxon>
    </lineage>
</organism>